<evidence type="ECO:0000256" key="6">
    <source>
        <dbReference type="ARBA" id="ARBA00022801"/>
    </source>
</evidence>
<comment type="pathway">
    <text evidence="1">Cofactor biosynthesis; riboflavin biosynthesis.</text>
</comment>
<evidence type="ECO:0000256" key="2">
    <source>
        <dbReference type="ARBA" id="ARBA00008976"/>
    </source>
</evidence>
<dbReference type="Gene3D" id="3.40.50.10990">
    <property type="entry name" value="GTP cyclohydrolase II"/>
    <property type="match status" value="1"/>
</dbReference>
<dbReference type="STRING" id="574566.I0YJG5"/>
<organism evidence="10 11">
    <name type="scientific">Coccomyxa subellipsoidea (strain C-169)</name>
    <name type="common">Green microalga</name>
    <dbReference type="NCBI Taxonomy" id="574566"/>
    <lineage>
        <taxon>Eukaryota</taxon>
        <taxon>Viridiplantae</taxon>
        <taxon>Chlorophyta</taxon>
        <taxon>core chlorophytes</taxon>
        <taxon>Trebouxiophyceae</taxon>
        <taxon>Trebouxiophyceae incertae sedis</taxon>
        <taxon>Coccomyxaceae</taxon>
        <taxon>Coccomyxa</taxon>
        <taxon>Coccomyxa subellipsoidea</taxon>
    </lineage>
</organism>
<evidence type="ECO:0000256" key="4">
    <source>
        <dbReference type="ARBA" id="ARBA00022619"/>
    </source>
</evidence>
<dbReference type="InterPro" id="IPR000926">
    <property type="entry name" value="RibA"/>
</dbReference>
<evidence type="ECO:0000313" key="11">
    <source>
        <dbReference type="Proteomes" id="UP000007264"/>
    </source>
</evidence>
<dbReference type="CDD" id="cd00641">
    <property type="entry name" value="GTP_cyclohydro2"/>
    <property type="match status" value="1"/>
</dbReference>
<evidence type="ECO:0000256" key="8">
    <source>
        <dbReference type="ARBA" id="ARBA00049295"/>
    </source>
</evidence>
<proteinExistence type="inferred from homology"/>
<keyword evidence="11" id="KW-1185">Reference proteome</keyword>
<dbReference type="eggNOG" id="KOG1284">
    <property type="taxonomic scope" value="Eukaryota"/>
</dbReference>
<comment type="caution">
    <text evidence="10">The sequence shown here is derived from an EMBL/GenBank/DDBJ whole genome shotgun (WGS) entry which is preliminary data.</text>
</comment>
<evidence type="ECO:0000256" key="7">
    <source>
        <dbReference type="ARBA" id="ARBA00023134"/>
    </source>
</evidence>
<dbReference type="Pfam" id="PF00925">
    <property type="entry name" value="GTP_cyclohydro2"/>
    <property type="match status" value="1"/>
</dbReference>
<evidence type="ECO:0000313" key="10">
    <source>
        <dbReference type="EMBL" id="EIE18534.1"/>
    </source>
</evidence>
<reference evidence="10 11" key="1">
    <citation type="journal article" date="2012" name="Genome Biol.">
        <title>The genome of the polar eukaryotic microalga coccomyxa subellipsoidea reveals traits of cold adaptation.</title>
        <authorList>
            <person name="Blanc G."/>
            <person name="Agarkova I."/>
            <person name="Grimwood J."/>
            <person name="Kuo A."/>
            <person name="Brueggeman A."/>
            <person name="Dunigan D."/>
            <person name="Gurnon J."/>
            <person name="Ladunga I."/>
            <person name="Lindquist E."/>
            <person name="Lucas S."/>
            <person name="Pangilinan J."/>
            <person name="Proschold T."/>
            <person name="Salamov A."/>
            <person name="Schmutz J."/>
            <person name="Weeks D."/>
            <person name="Yamada T."/>
            <person name="Claverie J.M."/>
            <person name="Grigoriev I."/>
            <person name="Van Etten J."/>
            <person name="Lomsadze A."/>
            <person name="Borodovsky M."/>
        </authorList>
    </citation>
    <scope>NUCLEOTIDE SEQUENCE [LARGE SCALE GENOMIC DNA]</scope>
    <source>
        <strain evidence="10 11">C-169</strain>
    </source>
</reference>
<gene>
    <name evidence="10" type="ORF">COCSUDRAFT_20671</name>
</gene>
<keyword evidence="5" id="KW-0547">Nucleotide-binding</keyword>
<protein>
    <recommendedName>
        <fullName evidence="3">GTP cyclohydrolase II</fullName>
        <ecNumber evidence="3">3.5.4.25</ecNumber>
    </recommendedName>
</protein>
<feature type="non-terminal residue" evidence="10">
    <location>
        <position position="232"/>
    </location>
</feature>
<evidence type="ECO:0000259" key="9">
    <source>
        <dbReference type="Pfam" id="PF00925"/>
    </source>
</evidence>
<dbReference type="GeneID" id="17036419"/>
<evidence type="ECO:0000256" key="5">
    <source>
        <dbReference type="ARBA" id="ARBA00022741"/>
    </source>
</evidence>
<dbReference type="GO" id="GO:0009231">
    <property type="term" value="P:riboflavin biosynthetic process"/>
    <property type="evidence" value="ECO:0007669"/>
    <property type="project" value="UniProtKB-KW"/>
</dbReference>
<name>I0YJG5_COCSC</name>
<dbReference type="PANTHER" id="PTHR21327">
    <property type="entry name" value="GTP CYCLOHYDROLASE II-RELATED"/>
    <property type="match status" value="1"/>
</dbReference>
<feature type="domain" description="GTP cyclohydrolase II" evidence="9">
    <location>
        <begin position="30"/>
        <end position="188"/>
    </location>
</feature>
<dbReference type="KEGG" id="csl:COCSUDRAFT_20671"/>
<dbReference type="InterPro" id="IPR032677">
    <property type="entry name" value="GTP_cyclohydro_II"/>
</dbReference>
<comment type="similarity">
    <text evidence="2">In the C-terminal section; belongs to the GTP cyclohydrolase II family.</text>
</comment>
<keyword evidence="7" id="KW-0342">GTP-binding</keyword>
<dbReference type="GO" id="GO:0003935">
    <property type="term" value="F:GTP cyclohydrolase II activity"/>
    <property type="evidence" value="ECO:0007669"/>
    <property type="project" value="UniProtKB-EC"/>
</dbReference>
<comment type="catalytic activity">
    <reaction evidence="8">
        <text>GTP + 4 H2O = 2,5-diamino-6-hydroxy-4-(5-phosphoribosylamino)-pyrimidine + formate + 2 phosphate + 3 H(+)</text>
        <dbReference type="Rhea" id="RHEA:23704"/>
        <dbReference type="ChEBI" id="CHEBI:15377"/>
        <dbReference type="ChEBI" id="CHEBI:15378"/>
        <dbReference type="ChEBI" id="CHEBI:15740"/>
        <dbReference type="ChEBI" id="CHEBI:37565"/>
        <dbReference type="ChEBI" id="CHEBI:43474"/>
        <dbReference type="ChEBI" id="CHEBI:58614"/>
        <dbReference type="EC" id="3.5.4.25"/>
    </reaction>
</comment>
<dbReference type="AlphaFoldDB" id="I0YJG5"/>
<dbReference type="EMBL" id="AGSI01000023">
    <property type="protein sequence ID" value="EIE18534.1"/>
    <property type="molecule type" value="Genomic_DNA"/>
</dbReference>
<dbReference type="OrthoDB" id="60371at2759"/>
<dbReference type="RefSeq" id="XP_005643078.1">
    <property type="nucleotide sequence ID" value="XM_005643021.1"/>
</dbReference>
<dbReference type="PANTHER" id="PTHR21327:SF47">
    <property type="entry name" value="GTP CYCLOHYDROLASE II DOMAIN-CONTAINING PROTEIN"/>
    <property type="match status" value="1"/>
</dbReference>
<dbReference type="Proteomes" id="UP000007264">
    <property type="component" value="Unassembled WGS sequence"/>
</dbReference>
<keyword evidence="6" id="KW-0378">Hydrolase</keyword>
<dbReference type="GO" id="GO:0005829">
    <property type="term" value="C:cytosol"/>
    <property type="evidence" value="ECO:0007669"/>
    <property type="project" value="TreeGrafter"/>
</dbReference>
<dbReference type="InterPro" id="IPR036144">
    <property type="entry name" value="RibA-like_sf"/>
</dbReference>
<dbReference type="NCBIfam" id="NF001591">
    <property type="entry name" value="PRK00393.1"/>
    <property type="match status" value="1"/>
</dbReference>
<evidence type="ECO:0000256" key="1">
    <source>
        <dbReference type="ARBA" id="ARBA00005104"/>
    </source>
</evidence>
<dbReference type="EC" id="3.5.4.25" evidence="3"/>
<evidence type="ECO:0000256" key="3">
    <source>
        <dbReference type="ARBA" id="ARBA00012762"/>
    </source>
</evidence>
<keyword evidence="4" id="KW-0686">Riboflavin biosynthesis</keyword>
<accession>I0YJG5</accession>
<dbReference type="SUPFAM" id="SSF142695">
    <property type="entry name" value="RibA-like"/>
    <property type="match status" value="1"/>
</dbReference>
<dbReference type="GO" id="GO:0008686">
    <property type="term" value="F:3,4-dihydroxy-2-butanone-4-phosphate synthase activity"/>
    <property type="evidence" value="ECO:0007669"/>
    <property type="project" value="TreeGrafter"/>
</dbReference>
<dbReference type="GO" id="GO:0005525">
    <property type="term" value="F:GTP binding"/>
    <property type="evidence" value="ECO:0007669"/>
    <property type="project" value="UniProtKB-KW"/>
</dbReference>
<sequence>MQGLGTPLPNQHSEVVQKNLPGSYDVTEFVAETLLPTRTGKYRLRGYRHTVSVLCNDVNIPVRVHDACFTSEVLGSLKCDCAGQLEMAMDYIQENGPGLIIYLQQEGRGIGLANKIAAYAVWNVLQEEGLDTVDANRALGLPDDCREYSSVRNILQNLGIRSIRLMTNNPRKMKVLEELGVVVTARIPCIVKAQEHNMGYIATKQARMSHWMDDGPDSLDGSYCYWNHDGET</sequence>